<reference evidence="3 4" key="1">
    <citation type="journal article" date="2021" name="Int. J. Syst. Evol. Microbiol.">
        <title>Amazonocrinis nigriterrae gen. nov., sp. nov., Atlanticothrix silvestris gen. nov., sp. nov. and Dendronalium phyllosphericum gen. nov., sp. nov., nostocacean cyanobacteria from Brazilian environments.</title>
        <authorList>
            <person name="Alvarenga D.O."/>
            <person name="Andreote A.P.D."/>
            <person name="Branco L.H.Z."/>
            <person name="Delbaje E."/>
            <person name="Cruz R.B."/>
            <person name="Varani A.M."/>
            <person name="Fiore M.F."/>
        </authorList>
    </citation>
    <scope>NUCLEOTIDE SEQUENCE [LARGE SCALE GENOMIC DNA]</scope>
    <source>
        <strain evidence="3 4">CENA67</strain>
    </source>
</reference>
<dbReference type="GO" id="GO:0016829">
    <property type="term" value="F:lyase activity"/>
    <property type="evidence" value="ECO:0007669"/>
    <property type="project" value="UniProtKB-KW"/>
</dbReference>
<evidence type="ECO:0000313" key="4">
    <source>
        <dbReference type="Proteomes" id="UP000632766"/>
    </source>
</evidence>
<keyword evidence="1" id="KW-0479">Metal-binding</keyword>
<organism evidence="3 4">
    <name type="scientific">Amazonocrinis nigriterrae CENA67</name>
    <dbReference type="NCBI Taxonomy" id="2794033"/>
    <lineage>
        <taxon>Bacteria</taxon>
        <taxon>Bacillati</taxon>
        <taxon>Cyanobacteriota</taxon>
        <taxon>Cyanophyceae</taxon>
        <taxon>Nostocales</taxon>
        <taxon>Nostocaceae</taxon>
        <taxon>Amazonocrinis</taxon>
        <taxon>Amazonocrinis nigriterrae</taxon>
    </lineage>
</organism>
<dbReference type="AlphaFoldDB" id="A0A8J7HTQ8"/>
<proteinExistence type="predicted"/>
<dbReference type="PANTHER" id="PTHR33542">
    <property type="entry name" value="SIROHYDROCHLORIN FERROCHELATASE, CHLOROPLASTIC"/>
    <property type="match status" value="1"/>
</dbReference>
<protein>
    <submittedName>
        <fullName evidence="3">Sirohydrochlorin chelatase</fullName>
    </submittedName>
</protein>
<dbReference type="PANTHER" id="PTHR33542:SF3">
    <property type="entry name" value="SIROHYDROCHLORIN FERROCHELATASE, CHLOROPLASTIC"/>
    <property type="match status" value="1"/>
</dbReference>
<evidence type="ECO:0000256" key="1">
    <source>
        <dbReference type="ARBA" id="ARBA00022723"/>
    </source>
</evidence>
<evidence type="ECO:0000256" key="2">
    <source>
        <dbReference type="ARBA" id="ARBA00023239"/>
    </source>
</evidence>
<keyword evidence="2" id="KW-0456">Lyase</keyword>
<dbReference type="GO" id="GO:0046872">
    <property type="term" value="F:metal ion binding"/>
    <property type="evidence" value="ECO:0007669"/>
    <property type="project" value="UniProtKB-KW"/>
</dbReference>
<dbReference type="RefSeq" id="WP_198127585.1">
    <property type="nucleotide sequence ID" value="NZ_JAECZC010000072.1"/>
</dbReference>
<keyword evidence="4" id="KW-1185">Reference proteome</keyword>
<dbReference type="CDD" id="cd03416">
    <property type="entry name" value="CbiX_SirB_N"/>
    <property type="match status" value="1"/>
</dbReference>
<dbReference type="InterPro" id="IPR002762">
    <property type="entry name" value="CbiX-like"/>
</dbReference>
<dbReference type="Proteomes" id="UP000632766">
    <property type="component" value="Unassembled WGS sequence"/>
</dbReference>
<comment type="caution">
    <text evidence="3">The sequence shown here is derived from an EMBL/GenBank/DDBJ whole genome shotgun (WGS) entry which is preliminary data.</text>
</comment>
<name>A0A8J7HTQ8_9NOST</name>
<dbReference type="Pfam" id="PF01903">
    <property type="entry name" value="CbiX"/>
    <property type="match status" value="2"/>
</dbReference>
<gene>
    <name evidence="3" type="ORF">I8748_27130</name>
</gene>
<dbReference type="EMBL" id="JAECZC010000072">
    <property type="protein sequence ID" value="MBH8565798.1"/>
    <property type="molecule type" value="Genomic_DNA"/>
</dbReference>
<dbReference type="Gene3D" id="3.40.50.1400">
    <property type="match status" value="2"/>
</dbReference>
<sequence>MSSAYLLVSHGSRDPRPEIAMQQLAGLVVQKLQKNLPELIPANGGVVSSPKQKILVGIASLEMGAEALHEQIKQFAQRALVSGCDRLKIVPLFLLPGVHVITDIPSEIALAQQALGEDIMIDLQPYLGSHPGLEKLLAKQMATIKAEAWIILAHGSRRPDSQKLVEAIAANLGAVTAYWSVPPSLESQVEELVAAGNREIAIFPYFLFAGGITDAIAQAIEELKLRFPAVTFQLAQPLGVSAELADLILDLIYQ</sequence>
<accession>A0A8J7HTQ8</accession>
<dbReference type="SUPFAM" id="SSF53800">
    <property type="entry name" value="Chelatase"/>
    <property type="match status" value="2"/>
</dbReference>
<evidence type="ECO:0000313" key="3">
    <source>
        <dbReference type="EMBL" id="MBH8565798.1"/>
    </source>
</evidence>
<dbReference type="InterPro" id="IPR050963">
    <property type="entry name" value="Sirohydro_Cobaltochel/CbiX"/>
</dbReference>